<name>A0A558AHS1_9PSEU</name>
<dbReference type="OrthoDB" id="9810718at2"/>
<sequence length="237" mass="26651">MRAYSQYTPWEENEWNPGLLPRVTTVPHEADLAALRSDIAEARTQADVVLVSVHWGDFSRPYVLTDHERRVARVSVEAGADAVLGHHHHLLRGIEFYQGKPVFYGLGHFVFDLPDFENRLAREAYLGRGDEATVRAGKRRFGEYRIGAREGYPLLPFHADGRLTGVAVLRHDGEALRPAFVPWVLGPDNRPRPATEEGELERVAGYLRRCIAEEDLEAVLHEDRTGAGLPLLRVTSS</sequence>
<dbReference type="InterPro" id="IPR019079">
    <property type="entry name" value="Capsule_synth_CapA"/>
</dbReference>
<keyword evidence="4" id="KW-1185">Reference proteome</keyword>
<reference evidence="3 4" key="1">
    <citation type="submission" date="2019-07" db="EMBL/GenBank/DDBJ databases">
        <title>New species of Amycolatopsis and Streptomyces.</title>
        <authorList>
            <person name="Duangmal K."/>
            <person name="Teo W.F.A."/>
            <person name="Lipun K."/>
        </authorList>
    </citation>
    <scope>NUCLEOTIDE SEQUENCE [LARGE SCALE GENOMIC DNA]</scope>
    <source>
        <strain evidence="3 4">JCM 30562</strain>
    </source>
</reference>
<gene>
    <name evidence="3" type="ORF">FNH06_08055</name>
</gene>
<dbReference type="Gene3D" id="3.60.21.10">
    <property type="match status" value="1"/>
</dbReference>
<proteinExistence type="inferred from homology"/>
<dbReference type="SMART" id="SM00854">
    <property type="entry name" value="PGA_cap"/>
    <property type="match status" value="1"/>
</dbReference>
<protein>
    <recommendedName>
        <fullName evidence="2">Capsule synthesis protein CapA domain-containing protein</fullName>
    </recommendedName>
</protein>
<evidence type="ECO:0000313" key="3">
    <source>
        <dbReference type="EMBL" id="TVT23815.1"/>
    </source>
</evidence>
<evidence type="ECO:0000256" key="1">
    <source>
        <dbReference type="ARBA" id="ARBA00005662"/>
    </source>
</evidence>
<dbReference type="Pfam" id="PF09587">
    <property type="entry name" value="PGA_cap"/>
    <property type="match status" value="1"/>
</dbReference>
<dbReference type="InterPro" id="IPR029052">
    <property type="entry name" value="Metallo-depent_PP-like"/>
</dbReference>
<comment type="similarity">
    <text evidence="1">Belongs to the CapA family.</text>
</comment>
<dbReference type="PANTHER" id="PTHR33393">
    <property type="entry name" value="POLYGLUTAMINE SYNTHESIS ACCESSORY PROTEIN RV0574C-RELATED"/>
    <property type="match status" value="1"/>
</dbReference>
<dbReference type="PANTHER" id="PTHR33393:SF11">
    <property type="entry name" value="POLYGLUTAMINE SYNTHESIS ACCESSORY PROTEIN RV0574C-RELATED"/>
    <property type="match status" value="1"/>
</dbReference>
<evidence type="ECO:0000313" key="4">
    <source>
        <dbReference type="Proteomes" id="UP000318578"/>
    </source>
</evidence>
<accession>A0A558AHS1</accession>
<dbReference type="AlphaFoldDB" id="A0A558AHS1"/>
<dbReference type="Proteomes" id="UP000318578">
    <property type="component" value="Unassembled WGS sequence"/>
</dbReference>
<dbReference type="EMBL" id="VJZA01000009">
    <property type="protein sequence ID" value="TVT23815.1"/>
    <property type="molecule type" value="Genomic_DNA"/>
</dbReference>
<dbReference type="InterPro" id="IPR052169">
    <property type="entry name" value="CW_Biosynth-Accessory"/>
</dbReference>
<evidence type="ECO:0000259" key="2">
    <source>
        <dbReference type="SMART" id="SM00854"/>
    </source>
</evidence>
<organism evidence="3 4">
    <name type="scientific">Amycolatopsis acidiphila</name>
    <dbReference type="NCBI Taxonomy" id="715473"/>
    <lineage>
        <taxon>Bacteria</taxon>
        <taxon>Bacillati</taxon>
        <taxon>Actinomycetota</taxon>
        <taxon>Actinomycetes</taxon>
        <taxon>Pseudonocardiales</taxon>
        <taxon>Pseudonocardiaceae</taxon>
        <taxon>Amycolatopsis</taxon>
    </lineage>
</organism>
<comment type="caution">
    <text evidence="3">The sequence shown here is derived from an EMBL/GenBank/DDBJ whole genome shotgun (WGS) entry which is preliminary data.</text>
</comment>
<dbReference type="SUPFAM" id="SSF56300">
    <property type="entry name" value="Metallo-dependent phosphatases"/>
    <property type="match status" value="1"/>
</dbReference>
<feature type="domain" description="Capsule synthesis protein CapA" evidence="2">
    <location>
        <begin position="1"/>
        <end position="113"/>
    </location>
</feature>